<evidence type="ECO:0000256" key="1">
    <source>
        <dbReference type="SAM" id="Coils"/>
    </source>
</evidence>
<feature type="region of interest" description="Disordered" evidence="2">
    <location>
        <begin position="424"/>
        <end position="447"/>
    </location>
</feature>
<evidence type="ECO:0000313" key="3">
    <source>
        <dbReference type="EMBL" id="KAK3264903.1"/>
    </source>
</evidence>
<dbReference type="AlphaFoldDB" id="A0AAE0KXY7"/>
<feature type="coiled-coil region" evidence="1">
    <location>
        <begin position="82"/>
        <end position="292"/>
    </location>
</feature>
<reference evidence="3 4" key="1">
    <citation type="journal article" date="2015" name="Genome Biol. Evol.">
        <title>Comparative Genomics of a Bacterivorous Green Alga Reveals Evolutionary Causalities and Consequences of Phago-Mixotrophic Mode of Nutrition.</title>
        <authorList>
            <person name="Burns J.A."/>
            <person name="Paasch A."/>
            <person name="Narechania A."/>
            <person name="Kim E."/>
        </authorList>
    </citation>
    <scope>NUCLEOTIDE SEQUENCE [LARGE SCALE GENOMIC DNA]</scope>
    <source>
        <strain evidence="3 4">PLY_AMNH</strain>
    </source>
</reference>
<feature type="coiled-coil region" evidence="1">
    <location>
        <begin position="340"/>
        <end position="382"/>
    </location>
</feature>
<gene>
    <name evidence="3" type="ORF">CYMTET_26381</name>
</gene>
<feature type="compositionally biased region" description="Basic and acidic residues" evidence="2">
    <location>
        <begin position="427"/>
        <end position="447"/>
    </location>
</feature>
<sequence>MEGRSGLWNISPKKLSAAAVKVATDVSHVRQLQTGAQLAFLLTLWDAPALAAQDTGLLASSGSVDIIPVAVTFLLAGGLGWALGKGTQAAELEEENSELQAEVTRTKELMSSQAFLIKETEQRMSLRTKVSQELRDDLTATKIELEAAQSNAEKIAKAVASLESELEREQAISKESASKRDIVELALAEKEVSIAKFRSELLETQKERSSAEEENTRQAALIRTLEEEIEVLTTRIEDEKNQVRQEFTSRQEFLQSELDNAKGKVEELTCKIKSLTATLQVAEKSIAEANSVHSKAEQCQVELNAVKSQAELKVEQCQVDLDLARSSAELEMEAARSSAEVEMEAARNSLEVEMEAARNSLEVEMEAARNSLELEKEACRAELEVKGSAAEENSARAMREALEIFDPCSLTALKSYVNYKARGVKHSTPEEQKDDFDKAKAETDAMSKDGMEDEDFLAEYIRLAASLIKEGVGKTLTSRYFSKPLT</sequence>
<name>A0AAE0KXY7_9CHLO</name>
<dbReference type="EMBL" id="LGRX02014278">
    <property type="protein sequence ID" value="KAK3264903.1"/>
    <property type="molecule type" value="Genomic_DNA"/>
</dbReference>
<comment type="caution">
    <text evidence="3">The sequence shown here is derived from an EMBL/GenBank/DDBJ whole genome shotgun (WGS) entry which is preliminary data.</text>
</comment>
<evidence type="ECO:0000256" key="2">
    <source>
        <dbReference type="SAM" id="MobiDB-lite"/>
    </source>
</evidence>
<keyword evidence="1" id="KW-0175">Coiled coil</keyword>
<proteinExistence type="predicted"/>
<keyword evidence="4" id="KW-1185">Reference proteome</keyword>
<organism evidence="3 4">
    <name type="scientific">Cymbomonas tetramitiformis</name>
    <dbReference type="NCBI Taxonomy" id="36881"/>
    <lineage>
        <taxon>Eukaryota</taxon>
        <taxon>Viridiplantae</taxon>
        <taxon>Chlorophyta</taxon>
        <taxon>Pyramimonadophyceae</taxon>
        <taxon>Pyramimonadales</taxon>
        <taxon>Pyramimonadaceae</taxon>
        <taxon>Cymbomonas</taxon>
    </lineage>
</organism>
<evidence type="ECO:0000313" key="4">
    <source>
        <dbReference type="Proteomes" id="UP001190700"/>
    </source>
</evidence>
<dbReference type="Proteomes" id="UP001190700">
    <property type="component" value="Unassembled WGS sequence"/>
</dbReference>
<protein>
    <submittedName>
        <fullName evidence="3">Uncharacterized protein</fullName>
    </submittedName>
</protein>
<accession>A0AAE0KXY7</accession>